<evidence type="ECO:0000256" key="3">
    <source>
        <dbReference type="ARBA" id="ARBA00022475"/>
    </source>
</evidence>
<dbReference type="RefSeq" id="WP_031502687.1">
    <property type="nucleotide sequence ID" value="NC_022795.1"/>
</dbReference>
<feature type="transmembrane region" description="Helical" evidence="8">
    <location>
        <begin position="67"/>
        <end position="87"/>
    </location>
</feature>
<gene>
    <name evidence="9" type="ORF">AJ81_10275</name>
</gene>
<feature type="transmembrane region" description="Helical" evidence="8">
    <location>
        <begin position="40"/>
        <end position="61"/>
    </location>
</feature>
<evidence type="ECO:0000313" key="9">
    <source>
        <dbReference type="EMBL" id="AJC74497.1"/>
    </source>
</evidence>
<dbReference type="PaxDb" id="1123384-AJ81_10275"/>
<feature type="transmembrane region" description="Helical" evidence="8">
    <location>
        <begin position="194"/>
        <end position="215"/>
    </location>
</feature>
<feature type="transmembrane region" description="Helical" evidence="8">
    <location>
        <begin position="227"/>
        <end position="245"/>
    </location>
</feature>
<evidence type="ECO:0000313" key="10">
    <source>
        <dbReference type="Proteomes" id="UP000077469"/>
    </source>
</evidence>
<keyword evidence="7 8" id="KW-0472">Membrane</keyword>
<name>A0A0X1KT49_9THEM</name>
<dbReference type="STRING" id="1123384.AJ81_10275"/>
<dbReference type="GO" id="GO:0005385">
    <property type="term" value="F:zinc ion transmembrane transporter activity"/>
    <property type="evidence" value="ECO:0007669"/>
    <property type="project" value="TreeGrafter"/>
</dbReference>
<keyword evidence="5" id="KW-0862">Zinc</keyword>
<dbReference type="PANTHER" id="PTHR11040:SF211">
    <property type="entry name" value="ZINC TRANSPORTER ZIP11"/>
    <property type="match status" value="1"/>
</dbReference>
<evidence type="ECO:0000256" key="8">
    <source>
        <dbReference type="SAM" id="Phobius"/>
    </source>
</evidence>
<keyword evidence="6 8" id="KW-1133">Transmembrane helix</keyword>
<evidence type="ECO:0000256" key="4">
    <source>
        <dbReference type="ARBA" id="ARBA00022692"/>
    </source>
</evidence>
<evidence type="ECO:0000256" key="7">
    <source>
        <dbReference type="ARBA" id="ARBA00023136"/>
    </source>
</evidence>
<dbReference type="InterPro" id="IPR003689">
    <property type="entry name" value="ZIP"/>
</dbReference>
<sequence length="246" mass="25906">MTGFWRGLIYSSVAGTSTVLGAIPFLLFNKVASQKLIDAFLGFAAGVMLAASAFSLALPSIELGGILRFAVGFALGGILVDVMDKLLPHEHFTKGHEGIDAKRLKTIWLFIIAITIHNLPEGMAVGVGGFTPQALTIAIAIGLQNIPEGAAVAASLMSAKYKKSSIFFITLFTGVVEALGGLLGATLISFAKGLLPYLLALAAGAMIFVISDEVIPETHLKGQERITTYWILIGFIVMTALDVLLG</sequence>
<keyword evidence="4 8" id="KW-0812">Transmembrane</keyword>
<dbReference type="EMBL" id="CP007141">
    <property type="protein sequence ID" value="AJC74497.1"/>
    <property type="molecule type" value="Genomic_DNA"/>
</dbReference>
<organism evidence="9 10">
    <name type="scientific">Pseudothermotoga hypogea DSM 11164 = NBRC 106472</name>
    <dbReference type="NCBI Taxonomy" id="1123384"/>
    <lineage>
        <taxon>Bacteria</taxon>
        <taxon>Thermotogati</taxon>
        <taxon>Thermotogota</taxon>
        <taxon>Thermotogae</taxon>
        <taxon>Thermotogales</taxon>
        <taxon>Thermotogaceae</taxon>
        <taxon>Pseudothermotoga</taxon>
    </lineage>
</organism>
<dbReference type="GO" id="GO:0005886">
    <property type="term" value="C:plasma membrane"/>
    <property type="evidence" value="ECO:0007669"/>
    <property type="project" value="UniProtKB-SubCell"/>
</dbReference>
<accession>A0A0X1KT49</accession>
<feature type="transmembrane region" description="Helical" evidence="8">
    <location>
        <begin position="107"/>
        <end position="128"/>
    </location>
</feature>
<comment type="similarity">
    <text evidence="2">Belongs to the ZIP transporter (TC 2.A.5) family.</text>
</comment>
<evidence type="ECO:0000256" key="6">
    <source>
        <dbReference type="ARBA" id="ARBA00022989"/>
    </source>
</evidence>
<feature type="transmembrane region" description="Helical" evidence="8">
    <location>
        <begin position="166"/>
        <end position="188"/>
    </location>
</feature>
<dbReference type="Pfam" id="PF02535">
    <property type="entry name" value="Zip"/>
    <property type="match status" value="1"/>
</dbReference>
<dbReference type="PANTHER" id="PTHR11040">
    <property type="entry name" value="ZINC/IRON TRANSPORTER"/>
    <property type="match status" value="1"/>
</dbReference>
<comment type="subcellular location">
    <subcellularLocation>
        <location evidence="1">Cell membrane</location>
        <topology evidence="1">Multi-pass membrane protein</topology>
    </subcellularLocation>
</comment>
<dbReference type="AlphaFoldDB" id="A0A0X1KT49"/>
<dbReference type="PATRIC" id="fig|1123384.7.peg.2062"/>
<dbReference type="OrthoDB" id="9787346at2"/>
<reference evidence="9 10" key="1">
    <citation type="submission" date="2014-01" db="EMBL/GenBank/DDBJ databases">
        <title>Genome sequencing of Thermotog hypogea.</title>
        <authorList>
            <person name="Zhang X."/>
            <person name="Alvare G."/>
            <person name="Fristensky B."/>
            <person name="Chen L."/>
            <person name="Suen T."/>
            <person name="Chen Q."/>
            <person name="Ma K."/>
        </authorList>
    </citation>
    <scope>NUCLEOTIDE SEQUENCE [LARGE SCALE GENOMIC DNA]</scope>
    <source>
        <strain evidence="9 10">DSM 11164</strain>
    </source>
</reference>
<feature type="transmembrane region" description="Helical" evidence="8">
    <location>
        <begin position="6"/>
        <end position="28"/>
    </location>
</feature>
<dbReference type="Proteomes" id="UP000077469">
    <property type="component" value="Chromosome"/>
</dbReference>
<keyword evidence="3" id="KW-1003">Cell membrane</keyword>
<protein>
    <submittedName>
        <fullName evidence="9">Protein gufA</fullName>
    </submittedName>
</protein>
<proteinExistence type="inferred from homology"/>
<evidence type="ECO:0000256" key="5">
    <source>
        <dbReference type="ARBA" id="ARBA00022833"/>
    </source>
</evidence>
<feature type="transmembrane region" description="Helical" evidence="8">
    <location>
        <begin position="134"/>
        <end position="154"/>
    </location>
</feature>
<keyword evidence="10" id="KW-1185">Reference proteome</keyword>
<evidence type="ECO:0000256" key="1">
    <source>
        <dbReference type="ARBA" id="ARBA00004651"/>
    </source>
</evidence>
<dbReference type="KEGG" id="phy:AJ81_10275"/>
<evidence type="ECO:0000256" key="2">
    <source>
        <dbReference type="ARBA" id="ARBA00006939"/>
    </source>
</evidence>